<dbReference type="Pfam" id="PF21686">
    <property type="entry name" value="LigD_Prim-Pol"/>
    <property type="match status" value="1"/>
</dbReference>
<dbReference type="EC" id="6.5.1.1" evidence="2"/>
<proteinExistence type="predicted"/>
<dbReference type="NCBIfam" id="TIGR02778">
    <property type="entry name" value="ligD_pol"/>
    <property type="match status" value="1"/>
</dbReference>
<dbReference type="InterPro" id="IPR052171">
    <property type="entry name" value="NHEJ_LigD"/>
</dbReference>
<name>A0ABT0M855_9BACL</name>
<accession>A0ABT0M855</accession>
<sequence length="301" mass="34323">MKHDTMTEAAQMVITHPEKPVWGEPSINKERFIAYLERVAPLMLPFLQHRALTVIRYPHGIPGPSFFQKHWPDYVPEWVRTDVEGASQNMVCNNLDTLKWLGNQLAVEYHIPFQKIGSTGPEEIVFDLDPPERAYFPLAVQAAQNMHDLFGRLAITGFPKLSGSRGLQIHIPAFGLGLSYADTRLFTSLIAEMLVRQSPDLYTIERLKKNRGGKLYIDYVQHAEGKTIICPLSPRGKEGATVAAPLFWKEVNDRLRIESFTIQTVLKRVKQGINPMHAYFSCRNESLTAIIRHLKKHVNNR</sequence>
<organism evidence="2 3">
    <name type="scientific">Sporolactobacillus mangiferae</name>
    <dbReference type="NCBI Taxonomy" id="2940498"/>
    <lineage>
        <taxon>Bacteria</taxon>
        <taxon>Bacillati</taxon>
        <taxon>Bacillota</taxon>
        <taxon>Bacilli</taxon>
        <taxon>Bacillales</taxon>
        <taxon>Sporolactobacillaceae</taxon>
        <taxon>Sporolactobacillus</taxon>
    </lineage>
</organism>
<protein>
    <submittedName>
        <fullName evidence="2">Non-homologous end-joining DNA ligase</fullName>
        <ecNumber evidence="2">6.5.1.1</ecNumber>
    </submittedName>
</protein>
<keyword evidence="2" id="KW-0436">Ligase</keyword>
<dbReference type="RefSeq" id="WP_249095862.1">
    <property type="nucleotide sequence ID" value="NZ_JAMAST010000001.1"/>
</dbReference>
<dbReference type="GO" id="GO:0003910">
    <property type="term" value="F:DNA ligase (ATP) activity"/>
    <property type="evidence" value="ECO:0007669"/>
    <property type="project" value="UniProtKB-EC"/>
</dbReference>
<dbReference type="PANTHER" id="PTHR42705:SF2">
    <property type="entry name" value="BIFUNCTIONAL NON-HOMOLOGOUS END JOINING PROTEIN LIGD"/>
    <property type="match status" value="1"/>
</dbReference>
<dbReference type="Gene3D" id="3.90.920.10">
    <property type="entry name" value="DNA primase, PRIM domain"/>
    <property type="match status" value="1"/>
</dbReference>
<dbReference type="PANTHER" id="PTHR42705">
    <property type="entry name" value="BIFUNCTIONAL NON-HOMOLOGOUS END JOINING PROTEIN LIGD"/>
    <property type="match status" value="1"/>
</dbReference>
<dbReference type="InterPro" id="IPR014145">
    <property type="entry name" value="LigD_pol_dom"/>
</dbReference>
<evidence type="ECO:0000259" key="1">
    <source>
        <dbReference type="Pfam" id="PF21686"/>
    </source>
</evidence>
<evidence type="ECO:0000313" key="3">
    <source>
        <dbReference type="Proteomes" id="UP001203004"/>
    </source>
</evidence>
<feature type="domain" description="DNA ligase D polymerase" evidence="1">
    <location>
        <begin position="29"/>
        <end position="273"/>
    </location>
</feature>
<evidence type="ECO:0000313" key="2">
    <source>
        <dbReference type="EMBL" id="MCL1630550.1"/>
    </source>
</evidence>
<dbReference type="Proteomes" id="UP001203004">
    <property type="component" value="Unassembled WGS sequence"/>
</dbReference>
<comment type="caution">
    <text evidence="2">The sequence shown here is derived from an EMBL/GenBank/DDBJ whole genome shotgun (WGS) entry which is preliminary data.</text>
</comment>
<dbReference type="EMBL" id="JAMAST010000001">
    <property type="protein sequence ID" value="MCL1630550.1"/>
    <property type="molecule type" value="Genomic_DNA"/>
</dbReference>
<reference evidence="2 3" key="1">
    <citation type="submission" date="2022-05" db="EMBL/GenBank/DDBJ databases">
        <title>Sporolactobacillus sp nov CPB3-1, isolated from tree bark (Mangifera indica L.).</title>
        <authorList>
            <person name="Phuengjayaem S."/>
            <person name="Tanasupawat S."/>
        </authorList>
    </citation>
    <scope>NUCLEOTIDE SEQUENCE [LARGE SCALE GENOMIC DNA]</scope>
    <source>
        <strain evidence="2 3">CPB3-1</strain>
    </source>
</reference>
<gene>
    <name evidence="2" type="primary">ligD</name>
    <name evidence="2" type="ORF">M3N64_01105</name>
</gene>
<keyword evidence="3" id="KW-1185">Reference proteome</keyword>